<feature type="region of interest" description="Disordered" evidence="2">
    <location>
        <begin position="283"/>
        <end position="306"/>
    </location>
</feature>
<dbReference type="SUPFAM" id="SSF57756">
    <property type="entry name" value="Retrovirus zinc finger-like domains"/>
    <property type="match status" value="1"/>
</dbReference>
<feature type="compositionally biased region" description="Basic residues" evidence="2">
    <location>
        <begin position="292"/>
        <end position="306"/>
    </location>
</feature>
<gene>
    <name evidence="4" type="ORF">MtrunA17_Chr2g0311781</name>
</gene>
<dbReference type="Gramene" id="rna10655">
    <property type="protein sequence ID" value="RHN74566.1"/>
    <property type="gene ID" value="gene10655"/>
</dbReference>
<dbReference type="PANTHER" id="PTHR34676:SF27">
    <property type="entry name" value="ASPARTYL-TRNA SYNTHETASE"/>
    <property type="match status" value="1"/>
</dbReference>
<keyword evidence="1" id="KW-0862">Zinc</keyword>
<dbReference type="GO" id="GO:0003676">
    <property type="term" value="F:nucleic acid binding"/>
    <property type="evidence" value="ECO:0007669"/>
    <property type="project" value="InterPro"/>
</dbReference>
<reference evidence="4" key="1">
    <citation type="journal article" date="2018" name="Nat. Plants">
        <title>Whole-genome landscape of Medicago truncatula symbiotic genes.</title>
        <authorList>
            <person name="Pecrix Y."/>
            <person name="Gamas P."/>
            <person name="Carrere S."/>
        </authorList>
    </citation>
    <scope>NUCLEOTIDE SEQUENCE</scope>
    <source>
        <tissue evidence="4">Leaves</tissue>
    </source>
</reference>
<dbReference type="Pfam" id="PF00098">
    <property type="entry name" value="zf-CCHC"/>
    <property type="match status" value="1"/>
</dbReference>
<dbReference type="SMART" id="SM00343">
    <property type="entry name" value="ZnF_C2HC"/>
    <property type="match status" value="1"/>
</dbReference>
<accession>A0A396J8H3</accession>
<protein>
    <submittedName>
        <fullName evidence="4">Putative transcription factor interactor and regulator CCHC(Zn) family</fullName>
    </submittedName>
</protein>
<evidence type="ECO:0000259" key="3">
    <source>
        <dbReference type="PROSITE" id="PS50158"/>
    </source>
</evidence>
<dbReference type="EMBL" id="PSQE01000002">
    <property type="protein sequence ID" value="RHN74566.1"/>
    <property type="molecule type" value="Genomic_DNA"/>
</dbReference>
<evidence type="ECO:0000256" key="2">
    <source>
        <dbReference type="SAM" id="MobiDB-lite"/>
    </source>
</evidence>
<dbReference type="PANTHER" id="PTHR34676">
    <property type="entry name" value="DUF4219 DOMAIN-CONTAINING PROTEIN-RELATED"/>
    <property type="match status" value="1"/>
</dbReference>
<evidence type="ECO:0000256" key="1">
    <source>
        <dbReference type="PROSITE-ProRule" id="PRU00047"/>
    </source>
</evidence>
<comment type="caution">
    <text evidence="4">The sequence shown here is derived from an EMBL/GenBank/DDBJ whole genome shotgun (WGS) entry which is preliminary data.</text>
</comment>
<organism evidence="4">
    <name type="scientific">Medicago truncatula</name>
    <name type="common">Barrel medic</name>
    <name type="synonym">Medicago tribuloides</name>
    <dbReference type="NCBI Taxonomy" id="3880"/>
    <lineage>
        <taxon>Eukaryota</taxon>
        <taxon>Viridiplantae</taxon>
        <taxon>Streptophyta</taxon>
        <taxon>Embryophyta</taxon>
        <taxon>Tracheophyta</taxon>
        <taxon>Spermatophyta</taxon>
        <taxon>Magnoliopsida</taxon>
        <taxon>eudicotyledons</taxon>
        <taxon>Gunneridae</taxon>
        <taxon>Pentapetalae</taxon>
        <taxon>rosids</taxon>
        <taxon>fabids</taxon>
        <taxon>Fabales</taxon>
        <taxon>Fabaceae</taxon>
        <taxon>Papilionoideae</taxon>
        <taxon>50 kb inversion clade</taxon>
        <taxon>NPAAA clade</taxon>
        <taxon>Hologalegina</taxon>
        <taxon>IRL clade</taxon>
        <taxon>Trifolieae</taxon>
        <taxon>Medicago</taxon>
    </lineage>
</organism>
<dbReference type="InterPro" id="IPR001878">
    <property type="entry name" value="Znf_CCHC"/>
</dbReference>
<dbReference type="GO" id="GO:0008270">
    <property type="term" value="F:zinc ion binding"/>
    <property type="evidence" value="ECO:0007669"/>
    <property type="project" value="UniProtKB-KW"/>
</dbReference>
<dbReference type="Gene3D" id="4.10.60.10">
    <property type="entry name" value="Zinc finger, CCHC-type"/>
    <property type="match status" value="1"/>
</dbReference>
<dbReference type="PROSITE" id="PS50158">
    <property type="entry name" value="ZF_CCHC"/>
    <property type="match status" value="1"/>
</dbReference>
<dbReference type="AlphaFoldDB" id="A0A396J8H3"/>
<dbReference type="Proteomes" id="UP000265566">
    <property type="component" value="Chromosome 2"/>
</dbReference>
<evidence type="ECO:0000313" key="4">
    <source>
        <dbReference type="EMBL" id="RHN74566.1"/>
    </source>
</evidence>
<feature type="domain" description="CCHC-type" evidence="3">
    <location>
        <begin position="269"/>
        <end position="284"/>
    </location>
</feature>
<dbReference type="Pfam" id="PF14223">
    <property type="entry name" value="Retrotran_gag_2"/>
    <property type="match status" value="1"/>
</dbReference>
<proteinExistence type="predicted"/>
<dbReference type="InterPro" id="IPR036875">
    <property type="entry name" value="Znf_CCHC_sf"/>
</dbReference>
<keyword evidence="1" id="KW-0863">Zinc-finger</keyword>
<name>A0A396J8H3_MEDTR</name>
<sequence length="306" mass="35196">MTDFRFVEGTCINYEELCDILEDGIGDLVVDEEGAGIDRRKHTPAHKKFYKKHHTIRGALVKAIPKAKYMKMSDKFTAKSMFTSLCANYEGSKKVRDAKALMLVYQYELFKMKDDESIEQMYLRFQTLVSGLQILKKGYVASDHVRKILRSLPARWRSKVTAIEEVKDLNTLSVEDLVNSLKVHEISLNEHEPSKKSKFIALPSKGKSSKALKAVKYEEELSDGDSDEDPTEKMSMLSNKLEYLAKKNKKFMSKKGGYKNSKKEDQKGCFNCKKPEHFIADCPELQKEKSKDKSKKSSFNTRKFRK</sequence>
<keyword evidence="1" id="KW-0479">Metal-binding</keyword>